<keyword evidence="6" id="KW-0597">Phosphoprotein</keyword>
<keyword evidence="11" id="KW-1133">Transmembrane helix</keyword>
<dbReference type="Pfam" id="PF12661">
    <property type="entry name" value="hEGF"/>
    <property type="match status" value="2"/>
</dbReference>
<feature type="domain" description="VWFD" evidence="23">
    <location>
        <begin position="1960"/>
        <end position="2148"/>
    </location>
</feature>
<feature type="disulfide bond" evidence="15">
    <location>
        <begin position="4608"/>
        <end position="4617"/>
    </location>
</feature>
<dbReference type="GO" id="GO:0016324">
    <property type="term" value="C:apical plasma membrane"/>
    <property type="evidence" value="ECO:0007669"/>
    <property type="project" value="UniProtKB-SubCell"/>
</dbReference>
<dbReference type="InterPro" id="IPR001846">
    <property type="entry name" value="VWF_type-D"/>
</dbReference>
<dbReference type="PROSITE" id="PS50923">
    <property type="entry name" value="SUSHI"/>
    <property type="match status" value="1"/>
</dbReference>
<evidence type="ECO:0000256" key="7">
    <source>
        <dbReference type="ARBA" id="ARBA00022692"/>
    </source>
</evidence>
<keyword evidence="8" id="KW-0732">Signal</keyword>
<dbReference type="InterPro" id="IPR013032">
    <property type="entry name" value="EGF-like_CS"/>
</dbReference>
<dbReference type="InterPro" id="IPR013098">
    <property type="entry name" value="Ig_I-set"/>
</dbReference>
<dbReference type="SMART" id="SM00832">
    <property type="entry name" value="C8"/>
    <property type="match status" value="4"/>
</dbReference>
<feature type="domain" description="VWFD" evidence="23">
    <location>
        <begin position="346"/>
        <end position="533"/>
    </location>
</feature>
<dbReference type="PROSITE" id="PS00010">
    <property type="entry name" value="ASX_HYDROXYL"/>
    <property type="match status" value="11"/>
</dbReference>
<feature type="domain" description="EGF-like" evidence="18">
    <location>
        <begin position="1"/>
        <end position="32"/>
    </location>
</feature>
<dbReference type="Gene3D" id="3.40.50.410">
    <property type="entry name" value="von Willebrand factor, type A domain"/>
    <property type="match status" value="1"/>
</dbReference>
<dbReference type="SUPFAM" id="SSF57567">
    <property type="entry name" value="Serine protease inhibitors"/>
    <property type="match status" value="6"/>
</dbReference>
<keyword evidence="12" id="KW-0472">Membrane</keyword>
<feature type="non-terminal residue" evidence="25">
    <location>
        <position position="5683"/>
    </location>
</feature>
<dbReference type="PROSITE" id="PS01186">
    <property type="entry name" value="EGF_2"/>
    <property type="match status" value="14"/>
</dbReference>
<dbReference type="SMART" id="SM00159">
    <property type="entry name" value="PTX"/>
    <property type="match status" value="1"/>
</dbReference>
<feature type="disulfide bond" evidence="15">
    <location>
        <begin position="4684"/>
        <end position="4693"/>
    </location>
</feature>
<dbReference type="InterPro" id="IPR011641">
    <property type="entry name" value="Tyr-kin_ephrin_A/B_rcpt-like"/>
</dbReference>
<dbReference type="SMART" id="SM00409">
    <property type="entry name" value="IG"/>
    <property type="match status" value="4"/>
</dbReference>
<evidence type="ECO:0000259" key="22">
    <source>
        <dbReference type="PROSITE" id="PS50923"/>
    </source>
</evidence>
<evidence type="ECO:0000256" key="5">
    <source>
        <dbReference type="ARBA" id="ARBA00022536"/>
    </source>
</evidence>
<dbReference type="GO" id="GO:0005509">
    <property type="term" value="F:calcium ion binding"/>
    <property type="evidence" value="ECO:0007669"/>
    <property type="project" value="InterPro"/>
</dbReference>
<dbReference type="PROSITE" id="PS50026">
    <property type="entry name" value="EGF_3"/>
    <property type="match status" value="17"/>
</dbReference>
<feature type="disulfide bond" evidence="15">
    <location>
        <begin position="4472"/>
        <end position="4482"/>
    </location>
</feature>
<feature type="disulfide bond" evidence="15">
    <location>
        <begin position="4759"/>
        <end position="4768"/>
    </location>
</feature>
<dbReference type="SMART" id="SM01411">
    <property type="entry name" value="Ephrin_rec_like"/>
    <property type="match status" value="6"/>
</dbReference>
<dbReference type="GO" id="GO:0030182">
    <property type="term" value="P:neuron differentiation"/>
    <property type="evidence" value="ECO:0007669"/>
    <property type="project" value="UniProtKB-ARBA"/>
</dbReference>
<gene>
    <name evidence="25" type="primary">LOC106167302</name>
</gene>
<feature type="domain" description="VWFA" evidence="19">
    <location>
        <begin position="80"/>
        <end position="250"/>
    </location>
</feature>
<feature type="domain" description="Ig-like" evidence="21">
    <location>
        <begin position="3117"/>
        <end position="3203"/>
    </location>
</feature>
<feature type="region of interest" description="Disordered" evidence="17">
    <location>
        <begin position="5626"/>
        <end position="5683"/>
    </location>
</feature>
<dbReference type="InterPro" id="IPR003410">
    <property type="entry name" value="HYR_dom"/>
</dbReference>
<feature type="disulfide bond" evidence="15">
    <location>
        <begin position="330"/>
        <end position="339"/>
    </location>
</feature>
<dbReference type="GO" id="GO:0080090">
    <property type="term" value="P:regulation of primary metabolic process"/>
    <property type="evidence" value="ECO:0007669"/>
    <property type="project" value="UniProtKB-ARBA"/>
</dbReference>
<feature type="disulfide bond" evidence="15">
    <location>
        <begin position="273"/>
        <end position="290"/>
    </location>
</feature>
<dbReference type="STRING" id="7574.A0A1S3ITG4"/>
<dbReference type="FunFam" id="2.10.25.10:FF:000472">
    <property type="entry name" value="Uncharacterized protein, isoform A"/>
    <property type="match status" value="2"/>
</dbReference>
<feature type="domain" description="VWFD" evidence="23">
    <location>
        <begin position="762"/>
        <end position="952"/>
    </location>
</feature>
<dbReference type="PROSITE" id="PS50825">
    <property type="entry name" value="HYR"/>
    <property type="match status" value="3"/>
</dbReference>
<reference evidence="25" key="1">
    <citation type="journal article" date="2015" name="Nat. Commun.">
        <title>The Lingula genome provides insights into brachiopod evolution and the origin of phosphate biomineralization.</title>
        <authorList>
            <person name="Luo Y.J."/>
            <person name="Takeuchi T."/>
            <person name="Koyanagi R."/>
            <person name="Yamada L."/>
            <person name="Kanda M."/>
            <person name="Khalturina M."/>
            <person name="Fujie M."/>
            <person name="Yamasaki S.I."/>
            <person name="Endo K."/>
            <person name="Satoh N."/>
        </authorList>
    </citation>
    <scope>NUCLEOTIDE SEQUENCE</scope>
</reference>
<evidence type="ECO:0000256" key="14">
    <source>
        <dbReference type="ARBA" id="ARBA00023180"/>
    </source>
</evidence>
<feature type="domain" description="Ig-like" evidence="21">
    <location>
        <begin position="1591"/>
        <end position="1682"/>
    </location>
</feature>
<feature type="domain" description="Ig-like" evidence="21">
    <location>
        <begin position="1687"/>
        <end position="1773"/>
    </location>
</feature>
<dbReference type="SMART" id="SM00408">
    <property type="entry name" value="IGc2"/>
    <property type="match status" value="4"/>
</dbReference>
<dbReference type="GO" id="GO:0060255">
    <property type="term" value="P:regulation of macromolecule metabolic process"/>
    <property type="evidence" value="ECO:0007669"/>
    <property type="project" value="UniProtKB-ARBA"/>
</dbReference>
<dbReference type="Pfam" id="PF00008">
    <property type="entry name" value="EGF"/>
    <property type="match status" value="3"/>
</dbReference>
<keyword evidence="7" id="KW-0812">Transmembrane</keyword>
<accession>A0A1S3ITG4</accession>
<dbReference type="OrthoDB" id="430340at2759"/>
<feature type="domain" description="EGF-like" evidence="18">
    <location>
        <begin position="4847"/>
        <end position="4883"/>
    </location>
</feature>
<dbReference type="SUPFAM" id="SSF55797">
    <property type="entry name" value="PR-1-like"/>
    <property type="match status" value="1"/>
</dbReference>
<dbReference type="GO" id="GO:0048592">
    <property type="term" value="P:eye morphogenesis"/>
    <property type="evidence" value="ECO:0007669"/>
    <property type="project" value="UniProtKB-ARBA"/>
</dbReference>
<dbReference type="PROSITE" id="PS51233">
    <property type="entry name" value="VWFD"/>
    <property type="match status" value="5"/>
</dbReference>
<dbReference type="SUPFAM" id="SSF57196">
    <property type="entry name" value="EGF/Laminin"/>
    <property type="match status" value="11"/>
</dbReference>
<feature type="domain" description="EGF-like" evidence="18">
    <location>
        <begin position="4468"/>
        <end position="4503"/>
    </location>
</feature>
<evidence type="ECO:0000313" key="25">
    <source>
        <dbReference type="RefSeq" id="XP_013401500.1"/>
    </source>
</evidence>
<organism evidence="24 25">
    <name type="scientific">Lingula anatina</name>
    <name type="common">Brachiopod</name>
    <name type="synonym">Lingula unguis</name>
    <dbReference type="NCBI Taxonomy" id="7574"/>
    <lineage>
        <taxon>Eukaryota</taxon>
        <taxon>Metazoa</taxon>
        <taxon>Spiralia</taxon>
        <taxon>Lophotrochozoa</taxon>
        <taxon>Brachiopoda</taxon>
        <taxon>Linguliformea</taxon>
        <taxon>Lingulata</taxon>
        <taxon>Lingulida</taxon>
        <taxon>Linguloidea</taxon>
        <taxon>Lingulidae</taxon>
        <taxon>Lingula</taxon>
    </lineage>
</organism>
<keyword evidence="24" id="KW-1185">Reference proteome</keyword>
<dbReference type="InterPro" id="IPR007110">
    <property type="entry name" value="Ig-like_dom"/>
</dbReference>
<feature type="domain" description="EGF-like" evidence="18">
    <location>
        <begin position="4430"/>
        <end position="4466"/>
    </location>
</feature>
<dbReference type="CDD" id="cd00054">
    <property type="entry name" value="EGF_CA"/>
    <property type="match status" value="15"/>
</dbReference>
<dbReference type="Pfam" id="PF00094">
    <property type="entry name" value="VWD"/>
    <property type="match status" value="6"/>
</dbReference>
<dbReference type="SMART" id="SM00261">
    <property type="entry name" value="FU"/>
    <property type="match status" value="5"/>
</dbReference>
<dbReference type="FunFam" id="2.10.25.10:FF:000123">
    <property type="entry name" value="Crumbs homolog 1 (Drosophila)"/>
    <property type="match status" value="1"/>
</dbReference>
<dbReference type="Proteomes" id="UP000085678">
    <property type="component" value="Unplaced"/>
</dbReference>
<evidence type="ECO:0000256" key="15">
    <source>
        <dbReference type="PROSITE-ProRule" id="PRU00076"/>
    </source>
</evidence>
<dbReference type="Pfam" id="PF00092">
    <property type="entry name" value="VWA"/>
    <property type="match status" value="1"/>
</dbReference>
<feature type="domain" description="EGF-like" evidence="18">
    <location>
        <begin position="4809"/>
        <end position="4845"/>
    </location>
</feature>
<comment type="subcellular location">
    <subcellularLocation>
        <location evidence="1">Apical cell membrane</location>
        <topology evidence="1">Single-pass type I membrane protein</topology>
    </subcellularLocation>
</comment>
<feature type="disulfide bond" evidence="15">
    <location>
        <begin position="4646"/>
        <end position="4655"/>
    </location>
</feature>
<dbReference type="SUPFAM" id="SSF53300">
    <property type="entry name" value="vWA-like"/>
    <property type="match status" value="1"/>
</dbReference>
<dbReference type="Gene3D" id="3.40.33.10">
    <property type="entry name" value="CAP"/>
    <property type="match status" value="1"/>
</dbReference>
<evidence type="ECO:0000256" key="1">
    <source>
        <dbReference type="ARBA" id="ARBA00004247"/>
    </source>
</evidence>
<dbReference type="InterPro" id="IPR009030">
    <property type="entry name" value="Growth_fac_rcpt_cys_sf"/>
</dbReference>
<feature type="disulfide bond" evidence="15">
    <location>
        <begin position="292"/>
        <end position="301"/>
    </location>
</feature>
<feature type="domain" description="EGF-like" evidence="18">
    <location>
        <begin position="264"/>
        <end position="302"/>
    </location>
</feature>
<dbReference type="GO" id="GO:0048468">
    <property type="term" value="P:cell development"/>
    <property type="evidence" value="ECO:0007669"/>
    <property type="project" value="UniProtKB-ARBA"/>
</dbReference>
<dbReference type="PROSITE" id="PS01187">
    <property type="entry name" value="EGF_CA"/>
    <property type="match status" value="4"/>
</dbReference>
<dbReference type="InterPro" id="IPR002919">
    <property type="entry name" value="TIL_dom"/>
</dbReference>
<evidence type="ECO:0000256" key="16">
    <source>
        <dbReference type="PROSITE-ProRule" id="PRU00302"/>
    </source>
</evidence>
<dbReference type="InterPro" id="IPR035940">
    <property type="entry name" value="CAP_sf"/>
</dbReference>
<feature type="domain" description="EGF-like" evidence="18">
    <location>
        <begin position="304"/>
        <end position="340"/>
    </location>
</feature>
<keyword evidence="10" id="KW-0221">Differentiation</keyword>
<dbReference type="InterPro" id="IPR002035">
    <property type="entry name" value="VWF_A"/>
</dbReference>
<feature type="domain" description="EGF-like" evidence="18">
    <location>
        <begin position="4658"/>
        <end position="4694"/>
    </location>
</feature>
<evidence type="ECO:0000256" key="8">
    <source>
        <dbReference type="ARBA" id="ARBA00022729"/>
    </source>
</evidence>
<dbReference type="SMART" id="SM00181">
    <property type="entry name" value="EGF"/>
    <property type="match status" value="28"/>
</dbReference>
<proteinExistence type="inferred from homology"/>
<dbReference type="PROSITE" id="PS00289">
    <property type="entry name" value="PTX_1"/>
    <property type="match status" value="1"/>
</dbReference>
<evidence type="ECO:0000256" key="4">
    <source>
        <dbReference type="ARBA" id="ARBA00022475"/>
    </source>
</evidence>
<dbReference type="SUPFAM" id="SSF49899">
    <property type="entry name" value="Concanavalin A-like lectins/glucanases"/>
    <property type="match status" value="1"/>
</dbReference>
<dbReference type="FunFam" id="2.10.25.10:FF:000066">
    <property type="entry name" value="FAT atypical cadherin 4"/>
    <property type="match status" value="1"/>
</dbReference>
<reference evidence="25" key="2">
    <citation type="submission" date="2025-08" db="UniProtKB">
        <authorList>
            <consortium name="RefSeq"/>
        </authorList>
    </citation>
    <scope>IDENTIFICATION</scope>
</reference>
<feature type="domain" description="EGF-like" evidence="18">
    <location>
        <begin position="4733"/>
        <end position="4769"/>
    </location>
</feature>
<keyword evidence="16" id="KW-0768">Sushi</keyword>
<dbReference type="Pfam" id="PF01826">
    <property type="entry name" value="TIL"/>
    <property type="match status" value="6"/>
</dbReference>
<dbReference type="InterPro" id="IPR013783">
    <property type="entry name" value="Ig-like_fold"/>
</dbReference>
<dbReference type="Pfam" id="PF13385">
    <property type="entry name" value="Laminin_G_3"/>
    <property type="match status" value="1"/>
</dbReference>
<feature type="domain" description="EGF-like" evidence="18">
    <location>
        <begin position="4620"/>
        <end position="4656"/>
    </location>
</feature>
<comment type="similarity">
    <text evidence="2">Belongs to the CRELD family.</text>
</comment>
<keyword evidence="9" id="KW-0677">Repeat</keyword>
<dbReference type="InterPro" id="IPR000742">
    <property type="entry name" value="EGF"/>
</dbReference>
<feature type="disulfide bond" evidence="15">
    <location>
        <begin position="4700"/>
        <end position="4710"/>
    </location>
</feature>
<feature type="disulfide bond" evidence="15">
    <location>
        <begin position="4914"/>
        <end position="4923"/>
    </location>
</feature>
<dbReference type="InterPro" id="IPR003598">
    <property type="entry name" value="Ig_sub2"/>
</dbReference>
<dbReference type="GO" id="GO:0009967">
    <property type="term" value="P:positive regulation of signal transduction"/>
    <property type="evidence" value="ECO:0007669"/>
    <property type="project" value="UniProtKB-ARBA"/>
</dbReference>
<feature type="domain" description="EGF-like" evidence="18">
    <location>
        <begin position="4771"/>
        <end position="4807"/>
    </location>
</feature>
<evidence type="ECO:0000256" key="3">
    <source>
        <dbReference type="ARBA" id="ARBA00022473"/>
    </source>
</evidence>
<feature type="domain" description="EGF-like" evidence="18">
    <location>
        <begin position="4392"/>
        <end position="4428"/>
    </location>
</feature>
<dbReference type="SUPFAM" id="SSF48726">
    <property type="entry name" value="Immunoglobulin"/>
    <property type="match status" value="4"/>
</dbReference>
<dbReference type="SMART" id="SM00179">
    <property type="entry name" value="EGF_CA"/>
    <property type="match status" value="17"/>
</dbReference>
<dbReference type="RefSeq" id="XP_013401500.1">
    <property type="nucleotide sequence ID" value="XM_013546046.1"/>
</dbReference>
<dbReference type="Gene3D" id="2.60.120.200">
    <property type="match status" value="1"/>
</dbReference>
<dbReference type="PROSITE" id="PS50835">
    <property type="entry name" value="IG_LIKE"/>
    <property type="match status" value="4"/>
</dbReference>
<dbReference type="GO" id="GO:0003002">
    <property type="term" value="P:regionalization"/>
    <property type="evidence" value="ECO:0007669"/>
    <property type="project" value="UniProtKB-ARBA"/>
</dbReference>
<evidence type="ECO:0000256" key="13">
    <source>
        <dbReference type="ARBA" id="ARBA00023157"/>
    </source>
</evidence>
<keyword evidence="13 15" id="KW-1015">Disulfide bond</keyword>
<dbReference type="InterPro" id="IPR013320">
    <property type="entry name" value="ConA-like_dom_sf"/>
</dbReference>
<feature type="disulfide bond" evidence="15">
    <location>
        <begin position="4721"/>
        <end position="4730"/>
    </location>
</feature>
<dbReference type="InterPro" id="IPR014044">
    <property type="entry name" value="CAP_dom"/>
</dbReference>
<dbReference type="InterPro" id="IPR006212">
    <property type="entry name" value="Furin_repeat"/>
</dbReference>
<feature type="domain" description="EGF-like" evidence="18">
    <location>
        <begin position="4505"/>
        <end position="4542"/>
    </location>
</feature>
<feature type="disulfide bond" evidence="15">
    <location>
        <begin position="4418"/>
        <end position="4427"/>
    </location>
</feature>
<dbReference type="PROSITE" id="PS00022">
    <property type="entry name" value="EGF_1"/>
    <property type="match status" value="16"/>
</dbReference>
<evidence type="ECO:0000313" key="24">
    <source>
        <dbReference type="Proteomes" id="UP000085678"/>
    </source>
</evidence>
<dbReference type="InterPro" id="IPR001881">
    <property type="entry name" value="EGF-like_Ca-bd_dom"/>
</dbReference>
<dbReference type="FunFam" id="2.10.25.10:FF:000565">
    <property type="entry name" value="Predicted protein"/>
    <property type="match status" value="1"/>
</dbReference>
<keyword evidence="5 15" id="KW-0245">EGF-like domain</keyword>
<dbReference type="InterPro" id="IPR003599">
    <property type="entry name" value="Ig_sub"/>
</dbReference>
<dbReference type="FunFam" id="2.10.50.10:FF:000018">
    <property type="entry name" value="Sushi, von Willebrand factor type A, EGF and pentraxin domain-containing 1"/>
    <property type="match status" value="1"/>
</dbReference>
<dbReference type="Gene3D" id="2.10.50.10">
    <property type="entry name" value="Tumor Necrosis Factor Receptor, subunit A, domain 2"/>
    <property type="match status" value="5"/>
</dbReference>
<dbReference type="Gene3D" id="2.10.25.10">
    <property type="entry name" value="Laminin"/>
    <property type="match status" value="25"/>
</dbReference>
<dbReference type="Pfam" id="PF07699">
    <property type="entry name" value="Ephrin_rec_like"/>
    <property type="match status" value="6"/>
</dbReference>
<dbReference type="FunFam" id="2.10.50.10:FF:000032">
    <property type="entry name" value="Uncharacterized protein, isoform A"/>
    <property type="match status" value="1"/>
</dbReference>
<feature type="disulfide bond" evidence="15">
    <location>
        <begin position="4797"/>
        <end position="4806"/>
    </location>
</feature>
<dbReference type="SUPFAM" id="SSF57184">
    <property type="entry name" value="Growth factor receptor domain"/>
    <property type="match status" value="4"/>
</dbReference>
<dbReference type="GeneID" id="106167302"/>
<dbReference type="InterPro" id="IPR000152">
    <property type="entry name" value="EGF-type_Asp/Asn_hydroxyl_site"/>
</dbReference>
<dbReference type="CDD" id="cd01450">
    <property type="entry name" value="vWFA_subfamily_ECM"/>
    <property type="match status" value="1"/>
</dbReference>
<sequence length="5683" mass="614107">MNVTCQNGGQCEDRLNGFYCNCSNGYDGEYCEQRICEYEKGVCLRNTGNCDGTTNTSFSCGNRGTCCFSEPIECLVRKADIVFLFDASGSVGSENFATGLGFMASIVNYWQIGPEHIQVGVISFSNNAKVEVSLGQFTDNTQLQEAIRNIFYYKGKTYTDLALKLLNQIIQRDGRPDVPRVGIVITDGKSTNSGATKAAARLVQQNKVTLFSIGVGGGVDRDELRVIAGNASRVFDVNNYNLLEEVRKLVAVDVCDVTNNTWQDVDQCYGVVCENGGTLKCVPANNTAECICPKGFSGTFCEIDIDYCPGVTCQNGGDCIELQDGFRCRCPAAYTGTFCETKAVIGTCIGYGDPHYKTFDKQIIHFQGTCKYNLAKSCGASQANLTDFLVSVENEHRRGKKVSWLRQVEIEVFGNVIRFEKKGRIFINDKRVQLPATLASGRVSLIKIKRKTVHLVTDFGMKIEYNGRSKVEVQIPGQYQNLMCGICGNFNGNKADDFLLANGTNVNDRKRKEAYALVGNSYEIPGAGIPGCKKGSEDDWIECTDSQRELVSSTNYCGLINDTSSVFRQCINSGNLDIEEIKFSCEFDVCESFAYGISAAKATASERLEGFASRCAEYGIYVKWRNAANCYPICGKDEVYDAMAPACPATCNTPADKCTVAGTVEDCRCKDGYVLSGDTCVPEDQCGCTDGQGIYYMLGHSWISENCTVKHECVRENGTSFIRDTHLPSCDVNARCKLKNGIRGCYCNWPYRGDGYTCRATKTCWIYGDPHYKTFDGVKINFQGTCRYDAAKSCLASGSNLTNFRVTVQQEHRGRSKKVSFTRNIEVTVGNHVITLKKRRVVLVDGQKESLPRVLNIDGGKIRIRRLSKKRVRVRTTFGLNVIFDGNTKASVRVPAEYMNQMCGICGNYNGDKTDDLRLADGTDVSGGRKRDIFAQIGNSYLVPDPSTIGCQAGSPDDWVECVGGQNAIVDNDGHCGTMNKSDNVFSSCVESGVVDVAQLYADCRFDVCHELIYVDESSAKEAACEALSNMADQCAAADQAVTWRAATNCPLSCGTNQEFNPTASACPATCQNPNAPDECEGIPVEDCECKEGYLLSGDTCVAADQCGCSDAEGNYYELGESWLSTDCLTHYACVHENGTSFIKTTNRSSCDANAQCTLLNGKRGCYCTPPYEGDGYSCIETGSCISSLTNFVTFDEEAYQFNGTCKYMLASSCGNLTAEQMRFTVLQNNGPLGLGVEVNIYNHVVTLGPGEMVWVDGLKINYLPRMIADEKVKIELLTGGQVRLSSGPGFEVMFNGNSAAIRVPAEYRNRVCGLCGNFNGDKMDDLLLRNGTNISNGRSPSEIWALVAGSYEVSGGAAGCRPGNPIPPGTCTAEQLINVTSSEYCGLINDTTSVFSQCINSGYLQTVRIYQACVSDVCGGLKNSVALAKVKACNHLDSFASLCSSNKFPVIWRQAANCPLTCQANEEYDSTSSACPATCQNPQAPEKCNEATVERCRCKEGYLLSGATCVPEDQCGCSDDEGNYYALGQSWLSSDCAIQYQCKKVDVESVIVTGDRRPCHPNGKCGMVDFARKCICPPPYSGDGYSCIAPNVTAEETQYFSRGGHVLVACQRTGNWSETVIASWSIYNTDRMEWISVMPGNKYEIGTTGLIIKNSTDKDSGLYRCAASEGNFTADTEIQVKIGGLPEVWGPPTSGAVAEGDNVTLTCFGEGISTIMWYKGMVESPLTASSKYSLSSNGHALTILAAAAEDDDMYICVARNSYGTIRSQATLTVIAPVAPYYKILLNGTFTSQNNSHAVLPTDCMSYYISHIYELFTSTLQASIGVVEKMPQCSNLVNLTLEMGNVDLSNNVTEAYFSGEIVLRSPKPTRQMETCGFALSTILTLPISPVAKFIKVNDSNECVGIELNPPSLHEGGKMWMCPAGHNFIESALECPYVTNITDITTTRPPPTVPPVEEQPGVCTAFSGINYMTLDGQIISFQGTAKYQFISLCGVSSDMNRFQVATRTETTVGISRMEYKIIVETSVDNNTIVFGIGKSVKVNSELVLALPYTIPGTGVNITYNSQGQIQLVTTAGFMVTYDGDQMLKVMVPRKYASGTCGICGNFDGDKTNDLRLANGTDVSNVGENIQNVYAQIGNSYRILDLQFSHFGEAEPVPNITCTVDQLDMAKTTEYCGLLRDSSSVFSECIHNANIDIEGMYSLCQADVCAELGVNNTGRAKQMACKVLETFASECRRYGYTEAWRSVSNCSLSCGPNEVYSTSTTSCPATCHSPNAAGDCTSLPTEGCACEDGYIRSGYRCVPESECGCTDSFGNYHELNEYWMSEDCSTWHGCELRMGQPSIVANNASCNSQSECRVVDGIRGCYCAAEDDIGSGDMCTAGSTCMAYGDPHLITFDQTFMSFRGNCTYNFVLPLSNTDYPVNIFVTYESEDKGLDIAPIERVEVEFTGLPNVKIHKDYTVQVGGITRTVPFSLQRENDRHNVYMGPQNTIYVESLWQNSTGDSLILVMGFNKQLGKVSISLPTVRFSEKLTGLCGNFNGLKEDDLYLRNGSAVTSNRNLTKEEIYSMVSKSYMLSQSCAQETADFQCSENEMQLAATTKFCGLIKNNRSAAFASCIMSGKVDVDQMYYACTKDVCKALRNGDSETAKAAACRSLKVLAAQCPRTTYGEQYWTLAQCEPSCGEDEVFRSSTSACPATCANPVAPLTCKKANVAGCMCKPGYLLSGTKCIPKSHCGCVDSWGNYHQTFMSFRGNCTYNFVLPLSNTDYPVNIFVTYESEDKGLDIAPIERVEVEFTGLPNVKIHKDYTVQNSTGDTLILVMGFNKQLGKVSISLPTVRFSEKLTGLCGNFNGLKEDDIYLRNGSAVTSNSNLTKEEIYSMVSKSYMLSESCAQETADFQCSENEMQLAATTKFCGLIKNNRSAAFASCIMSGIVDVDQMYYACTKDVCKALRNGDSETAKAAACRSLKVLAAQCPRTTYGEQYWTLAQCEPSCGEDEVFRSSTSACPATCANPVAPLTCKKANVAGCMCKPGYLLSGTKCIPKSHCGCVDSWGNYHQLGEKWMSVNCSMQWNCEKVNGTAVITDTSVQCDSNAECSVREGTRNCFCRSPYTGNGFTCTGPYVDAPSPQYLVVNSDDTIQCRAVGLWTPPLGMQFTKDSAIVLTEGDKYMVNSSRGLMIMNISTADAGSYICSVNDSAGVRDTATVDVYTGALPVLWSTPQDSHVAYGDNVTLSCYGNGDSVLWYKGSTSGEIIESSENIVLKFSNATLTILSADENAVGTYVCTSSNVFGTVTYSANVTVIAPAIPSFLLSFNGTMGSNNASQPILPYACRDTFTQSIRAILDDTYPETASIFALLPECGGIPGVQLKNTGEILVNASNTTEAYFYAETVVTATSISMALETCGRTISDLLTSVTSVSPASLYLFTQDTVDCPGIQLSPGYLSDAGMKWTCPQGYVFSMVPFQCTFLSVLPTVPVITAPIPTTAPIEISSQEAEALVSIHNANRSTVATLMQAADMRTLVWAEYLADRVAARLVAMCNMSAVGSVITEQGESIGLITLDISNQTLVEGILALYEDWISTQPQCEVTPCKEDPYKLVWSKASRMGCALRNCLNGVHQAVCAYAPGPPAPAAGGVYNEMPFKNGTPCSACNTDDDNREACLVADKLCATQPYCQAKNLSCALCGGFTCKNGQPMNYTTCTCQCSVAYTGLRCENVTCEEVLTCQNEGTFSYDSCSCSCSKFYIGKTCDQFDCNTYNIDSWAFCANFSENCNSVLPGGDIIRHICPITCKMCPVPSGRKKRSITQPLLSSQNVGNITINRTTDGNGTNNVVIGDNSTVAVQPLVLVWNDTFPTCLDIKPPVFTVCPENINITLGVNGPEEVTFDMPQAEDNSGLVSITSLPPRVISPYMFKKNMTVTYTAEDPSGNAANCTVNVVLIDIHPPVMYCPANPVMVNVTTDVQQVPASYPLDTVQIRDYSGIASVVYDPPNGTMVIVGEPMTVTVTTIDAAGNNASCTFIFLIEPAGCPDWTLIPPQNGNKSCVSDKLPSGLDALLCTILCEGPRYSLTVEDPGPSQCTSGGLWSPSPFLPDCSFLNLPEFTIQITLDFTVPSLAGCTPTYEASVIEALTQLALTSCSGFGELNKTSKSLGSSALTNGLRLDTSIDLSFIDPTADIQASQTEQCAELISNALLSSTALTVINVTTSGCNDLNLDGVPNITKGYSCPMGQVVTVKNGSSFCAECSAGFYAFNGTCMKCPRGTYQDQFGQTNCTVCPSGTSTRYDGAKNLTDCIAYCGQGEFSKNALQPCSRCEVGSYQPNTGSKDCIMCSAGTTTQFAGAVLEKECKAVCNPGTFSSSGLVPCIPCPRHTFADLFGSTVCQECSEQLATVSMGSNKSSDCKVIDQCTPSKCQNDGTCNSFSRYYTCLCSLGFTGKNCETNIDECSSNDCQNNATCVDGIGSYICTCPPGFTGRFCEVPIDECASNPCMFGECTDGFLSYDCACFQGYTGARCESPVDYCQSRPCANNGQCFNAENTYECVCEGTGFQGPQCTIPIDDCLTMSCQNDGNCTDAINDIICSCPPGFAGQYCELEEDECSSNPCMNLAACKDLTNNYQCDCKPGFTGRNCEVNIDECDPNKCQNNATCMDELNDFSCKCSPGYEGRLCENKINYCLDEPCNSRGSCVNGIDTYTCLCSSGWTGKDCGTNIDDCSPDPCVNGKCIDQLRGYYCDCDRGYTGKNCSDIIDNCDKGSCLNGANCTSVLNGFTCTCNSGWTGQLCESNIQDCAPDTCLNGGSCDDGINEFFCSCPDGFTGNRCQININECLSGPCENGGFCTDLVDGYSCSCAAGFTGKDCKINIDDCSPNPCQRGAECIDKVSDFACVCPTSYTGKTCADIVDYCSVLNPCPKNATCVNSVKENGATCRCPPGTYGLVCEKESSSDFDILFQGTAACSAQGIAISTMTELSVCLWVRYLSDTVDRPHFELYGNGEPILLFDSSKTYLNITGTVQEVDTAVSTGAWFHQCATWSSTSGAWSVYLNGQLVQSGTGYGVSSVISTSMSIKMAFGARGAGILSQVNVFSTSLLASRIATWGNTFSVLQGTGAMLPWSYLGQFGYFCNAVEILVPSIGGTLVCPPGFRGASCKTPIDRDPPVVTYCPIDQTIVYKGYGRAQVNWEEPRFTDNVGVVKIDRPYRRGASLSWGRYAIQYTACDAENNCASCSFMVVVTTSYCEPFPAPKNGYKECTARKKHKKKGHNHKKYGDYYKCKLKCNKGYKFNKADKPAKYYTCGEDGSWSYKKKRGAPFRVPACSPYKKPNCRIKGRAKHKRKSSADCTNKEKVDVMESFKKGCKRRLKYHKYTTDCGRGKYGCQFNVNVNCGRGSARLKRQAQNDSFYEVTYDLTAAPNDTDADNETEQSESIVSAFTRDVKYGLLTYDVDNTTVVADSSTIIVDGILLCPEGSTLDGNDCVDCPVGMYYENTTGVAQCLPCPVGSYSNETGQLDCTQCPVEYNVTENVQSVNETDCYKSCPAGSYYEESQDSCVKCPIGFYQDKVNQKFCRGCDSGTTTQQIGAHEASLCIACPPGTDLSVNGTCEACPMGTYKNVSVSITCQVCPVGTTTNFTGATDMDQCHVIATTPELPTTTESATTETASTEAPGTVSTMTIPTSATDGTTVSTPTTATDRTTVTTTTPGTDST</sequence>
<dbReference type="CDD" id="cd19941">
    <property type="entry name" value="TIL"/>
    <property type="match status" value="6"/>
</dbReference>
<evidence type="ECO:0000259" key="23">
    <source>
        <dbReference type="PROSITE" id="PS51233"/>
    </source>
</evidence>
<dbReference type="Gene3D" id="2.60.40.10">
    <property type="entry name" value="Immunoglobulins"/>
    <property type="match status" value="4"/>
</dbReference>
<dbReference type="GO" id="GO:0051093">
    <property type="term" value="P:negative regulation of developmental process"/>
    <property type="evidence" value="ECO:0007669"/>
    <property type="project" value="UniProtKB-ARBA"/>
</dbReference>
<name>A0A1S3ITG4_LINAN</name>
<dbReference type="Pfam" id="PF02494">
    <property type="entry name" value="HYR"/>
    <property type="match status" value="3"/>
</dbReference>
<dbReference type="GO" id="GO:0051241">
    <property type="term" value="P:negative regulation of multicellular organismal process"/>
    <property type="evidence" value="ECO:0007669"/>
    <property type="project" value="UniProtKB-ARBA"/>
</dbReference>
<dbReference type="InterPro" id="IPR018097">
    <property type="entry name" value="EGF_Ca-bd_CS"/>
</dbReference>
<dbReference type="SMART" id="SM00327">
    <property type="entry name" value="VWA"/>
    <property type="match status" value="1"/>
</dbReference>
<dbReference type="InterPro" id="IPR036465">
    <property type="entry name" value="vWFA_dom_sf"/>
</dbReference>
<evidence type="ECO:0000256" key="9">
    <source>
        <dbReference type="ARBA" id="ARBA00022737"/>
    </source>
</evidence>
<feature type="domain" description="Ig-like" evidence="21">
    <location>
        <begin position="3210"/>
        <end position="3296"/>
    </location>
</feature>
<feature type="domain" description="HYR" evidence="20">
    <location>
        <begin position="5135"/>
        <end position="5216"/>
    </location>
</feature>
<dbReference type="InterPro" id="IPR030476">
    <property type="entry name" value="Pentaxin_CS"/>
</dbReference>
<feature type="disulfide bond" evidence="15">
    <location>
        <begin position="4493"/>
        <end position="4502"/>
    </location>
</feature>
<feature type="domain" description="EGF-like" evidence="18">
    <location>
        <begin position="4544"/>
        <end position="4580"/>
    </location>
</feature>
<feature type="domain" description="EGF-like" evidence="18">
    <location>
        <begin position="4885"/>
        <end position="4924"/>
    </location>
</feature>
<evidence type="ECO:0000256" key="2">
    <source>
        <dbReference type="ARBA" id="ARBA00005897"/>
    </source>
</evidence>
<feature type="domain" description="HYR" evidence="20">
    <location>
        <begin position="3933"/>
        <end position="4016"/>
    </location>
</feature>
<feature type="domain" description="EGF-like" evidence="18">
    <location>
        <begin position="4582"/>
        <end position="4618"/>
    </location>
</feature>
<dbReference type="PANTHER" id="PTHR46160">
    <property type="entry name" value="ALPHA-TECTORIN-RELATED"/>
    <property type="match status" value="1"/>
</dbReference>
<keyword evidence="14" id="KW-0325">Glycoprotein</keyword>
<feature type="domain" description="Sushi" evidence="22">
    <location>
        <begin position="5230"/>
        <end position="5299"/>
    </location>
</feature>
<protein>
    <submittedName>
        <fullName evidence="25">Uncharacterized protein LOC106167302</fullName>
    </submittedName>
</protein>
<dbReference type="PROSITE" id="PS50234">
    <property type="entry name" value="VWFA"/>
    <property type="match status" value="1"/>
</dbReference>
<dbReference type="InterPro" id="IPR036084">
    <property type="entry name" value="Ser_inhib-like_sf"/>
</dbReference>
<dbReference type="Pfam" id="PF07679">
    <property type="entry name" value="I-set"/>
    <property type="match status" value="2"/>
</dbReference>
<evidence type="ECO:0000259" key="18">
    <source>
        <dbReference type="PROSITE" id="PS50026"/>
    </source>
</evidence>
<feature type="domain" description="VWFD" evidence="23">
    <location>
        <begin position="2381"/>
        <end position="2578"/>
    </location>
</feature>
<feature type="disulfide bond" evidence="15">
    <location>
        <begin position="4835"/>
        <end position="4844"/>
    </location>
</feature>
<comment type="caution">
    <text evidence="15">Lacks conserved residue(s) required for the propagation of feature annotation.</text>
</comment>
<feature type="compositionally biased region" description="Low complexity" evidence="17">
    <location>
        <begin position="5626"/>
        <end position="5643"/>
    </location>
</feature>
<evidence type="ECO:0000259" key="21">
    <source>
        <dbReference type="PROSITE" id="PS50835"/>
    </source>
</evidence>
<evidence type="ECO:0000259" key="19">
    <source>
        <dbReference type="PROSITE" id="PS50234"/>
    </source>
</evidence>
<feature type="domain" description="EGF-like" evidence="18">
    <location>
        <begin position="4696"/>
        <end position="4731"/>
    </location>
</feature>
<dbReference type="InterPro" id="IPR014853">
    <property type="entry name" value="VWF/SSPO/ZAN-like_Cys-rich_dom"/>
</dbReference>
<dbReference type="FunFam" id="2.10.25.10:FF:000321">
    <property type="entry name" value="Protein delta homolog 1"/>
    <property type="match status" value="1"/>
</dbReference>
<evidence type="ECO:0000256" key="17">
    <source>
        <dbReference type="SAM" id="MobiDB-lite"/>
    </source>
</evidence>
<feature type="domain" description="VWFD" evidence="23">
    <location>
        <begin position="1183"/>
        <end position="1362"/>
    </location>
</feature>
<keyword evidence="3" id="KW-0217">Developmental protein</keyword>
<feature type="disulfide bond" evidence="15">
    <location>
        <begin position="22"/>
        <end position="31"/>
    </location>
</feature>
<dbReference type="GO" id="GO:0008593">
    <property type="term" value="P:regulation of Notch signaling pathway"/>
    <property type="evidence" value="ECO:0007669"/>
    <property type="project" value="UniProtKB-ARBA"/>
</dbReference>
<dbReference type="PANTHER" id="PTHR46160:SF10">
    <property type="entry name" value="MUCIN-5AC-LIKE ISOFORM X2"/>
    <property type="match status" value="1"/>
</dbReference>
<dbReference type="InterPro" id="IPR001759">
    <property type="entry name" value="PTX_dom"/>
</dbReference>
<feature type="disulfide bond" evidence="15">
    <location>
        <begin position="4895"/>
        <end position="4912"/>
    </location>
</feature>
<dbReference type="InParanoid" id="A0A1S3ITG4"/>
<dbReference type="InterPro" id="IPR036179">
    <property type="entry name" value="Ig-like_dom_sf"/>
</dbReference>
<dbReference type="FunFam" id="2.10.25.10:FF:000143">
    <property type="entry name" value="Protein crumbs 1"/>
    <property type="match status" value="1"/>
</dbReference>
<feature type="disulfide bond" evidence="15">
    <location>
        <begin position="4456"/>
        <end position="4465"/>
    </location>
</feature>
<evidence type="ECO:0000259" key="20">
    <source>
        <dbReference type="PROSITE" id="PS50825"/>
    </source>
</evidence>
<feature type="disulfide bond" evidence="15">
    <location>
        <begin position="4570"/>
        <end position="4579"/>
    </location>
</feature>
<dbReference type="Pfam" id="PF25024">
    <property type="entry name" value="EGF_TEN"/>
    <property type="match status" value="1"/>
</dbReference>
<feature type="domain" description="HYR" evidence="20">
    <location>
        <begin position="3849"/>
        <end position="3932"/>
    </location>
</feature>
<evidence type="ECO:0000256" key="6">
    <source>
        <dbReference type="ARBA" id="ARBA00022553"/>
    </source>
</evidence>
<dbReference type="PRINTS" id="PR00453">
    <property type="entry name" value="VWFADOMAIN"/>
</dbReference>
<feature type="compositionally biased region" description="Low complexity" evidence="17">
    <location>
        <begin position="5652"/>
        <end position="5683"/>
    </location>
</feature>
<evidence type="ECO:0000256" key="12">
    <source>
        <dbReference type="ARBA" id="ARBA00023136"/>
    </source>
</evidence>
<dbReference type="SMART" id="SM00216">
    <property type="entry name" value="VWD"/>
    <property type="match status" value="6"/>
</dbReference>
<evidence type="ECO:0000256" key="10">
    <source>
        <dbReference type="ARBA" id="ARBA00022782"/>
    </source>
</evidence>
<evidence type="ECO:0000256" key="11">
    <source>
        <dbReference type="ARBA" id="ARBA00022989"/>
    </source>
</evidence>
<dbReference type="KEGG" id="lak:106167302"/>
<dbReference type="InterPro" id="IPR052749">
    <property type="entry name" value="Alpha-tectorin"/>
</dbReference>
<keyword evidence="4" id="KW-1003">Cell membrane</keyword>
<dbReference type="InterPro" id="IPR000436">
    <property type="entry name" value="Sushi_SCR_CCP_dom"/>
</dbReference>
<feature type="disulfide bond" evidence="15">
    <location>
        <begin position="4873"/>
        <end position="4882"/>
    </location>
</feature>
<dbReference type="SMART" id="SM00198">
    <property type="entry name" value="SCP"/>
    <property type="match status" value="1"/>
</dbReference>